<dbReference type="AlphaFoldDB" id="A0A4Q1DBZ6"/>
<comment type="cofactor">
    <cofactor evidence="1">
        <name>Ca(2+)</name>
        <dbReference type="ChEBI" id="CHEBI:29108"/>
    </cofactor>
</comment>
<sequence>MRYCFIIFLLLVCRISMAEEIVMNSPGKKLKAVVSVENGKLFYKLHTGTQTLLAPSPLGMKVNGATLGEQVASIVLSASGGLNVQNKGTRFVVAVTEHNSNYNIEFHIYDNGLAFRYLAPAIVNAHITEETTGFVPAGNPAVWFFERNNKWKLQSYAGLWMQTTLQQLDKVSVQGPVQGKPLLFVYPSGQYLLLSEAALYNYSGMRLLAHKGKLQVNFTEGDKGFDVNGPLVSPWRVLLFAEDLNSLVNNHLIEQLNPAPDTTLFADQSYIVPGKAVWSWITKDASYMQPASEMKMIDAAALLHFNYSLLDEGWETAWPQKWQQLKALVLYAAGKNVKLWVWKHSNELRDSIVREAFLDSLAMAGVAGVKTDFMNSEAMPLIAFEEALLRAAARRKLMVNFHGCQAPTGESRTYPNELTREGIRGMELNIMNEPIPAWHNAALPFTRFICGHGDYTPGFFSNKGSTTDTHQLALLYLFNSPFQCMAENPLTLLNNPAYAPVLPLLRSLPVTWDETIVLPGSSIGRLAAFARRKGDDWYVAAINGTDSAVAFNLNPGFLKAGTKYQAVVVSDNVKGLKKSSLNSVFTVNNITIQPSRVQSFVLPPAGGLVIAVKRN</sequence>
<keyword evidence="3" id="KW-0378">Hydrolase</keyword>
<dbReference type="EMBL" id="SDHZ01000001">
    <property type="protein sequence ID" value="RXK86962.1"/>
    <property type="molecule type" value="Genomic_DNA"/>
</dbReference>
<comment type="subunit">
    <text evidence="2">Monomer.</text>
</comment>
<dbReference type="PANTHER" id="PTHR35803:SF2">
    <property type="entry name" value="RETAINING ALPHA-GALACTOSIDASE"/>
    <property type="match status" value="1"/>
</dbReference>
<keyword evidence="10" id="KW-1185">Reference proteome</keyword>
<dbReference type="Pfam" id="PF14509">
    <property type="entry name" value="GH97_C"/>
    <property type="match status" value="1"/>
</dbReference>
<dbReference type="InterPro" id="IPR014718">
    <property type="entry name" value="GH-type_carb-bd"/>
</dbReference>
<accession>A0A4Q1DBZ6</accession>
<dbReference type="InterPro" id="IPR029486">
    <property type="entry name" value="GH97_N"/>
</dbReference>
<evidence type="ECO:0008006" key="11">
    <source>
        <dbReference type="Google" id="ProtNLM"/>
    </source>
</evidence>
<dbReference type="GO" id="GO:0016798">
    <property type="term" value="F:hydrolase activity, acting on glycosyl bonds"/>
    <property type="evidence" value="ECO:0007669"/>
    <property type="project" value="UniProtKB-KW"/>
</dbReference>
<organism evidence="9 10">
    <name type="scientific">Filimonas effusa</name>
    <dbReference type="NCBI Taxonomy" id="2508721"/>
    <lineage>
        <taxon>Bacteria</taxon>
        <taxon>Pseudomonadati</taxon>
        <taxon>Bacteroidota</taxon>
        <taxon>Chitinophagia</taxon>
        <taxon>Chitinophagales</taxon>
        <taxon>Chitinophagaceae</taxon>
        <taxon>Filimonas</taxon>
    </lineage>
</organism>
<evidence type="ECO:0000256" key="3">
    <source>
        <dbReference type="ARBA" id="ARBA00022801"/>
    </source>
</evidence>
<dbReference type="Gene3D" id="2.70.98.10">
    <property type="match status" value="1"/>
</dbReference>
<evidence type="ECO:0000256" key="5">
    <source>
        <dbReference type="ARBA" id="ARBA00023295"/>
    </source>
</evidence>
<dbReference type="GO" id="GO:0030246">
    <property type="term" value="F:carbohydrate binding"/>
    <property type="evidence" value="ECO:0007669"/>
    <property type="project" value="InterPro"/>
</dbReference>
<feature type="domain" description="Glycosyl-hydrolase 97 C-terminal oligomerisation" evidence="8">
    <location>
        <begin position="511"/>
        <end position="612"/>
    </location>
</feature>
<keyword evidence="5" id="KW-0326">Glycosidase</keyword>
<evidence type="ECO:0000259" key="7">
    <source>
        <dbReference type="Pfam" id="PF14508"/>
    </source>
</evidence>
<dbReference type="InterPro" id="IPR013780">
    <property type="entry name" value="Glyco_hydro_b"/>
</dbReference>
<name>A0A4Q1DBZ6_9BACT</name>
<dbReference type="OrthoDB" id="57532at2"/>
<reference evidence="9 10" key="1">
    <citation type="submission" date="2019-01" db="EMBL/GenBank/DDBJ databases">
        <title>Filimonas sp. strain TTM-71.</title>
        <authorList>
            <person name="Chen W.-M."/>
        </authorList>
    </citation>
    <scope>NUCLEOTIDE SEQUENCE [LARGE SCALE GENOMIC DNA]</scope>
    <source>
        <strain evidence="9 10">TTM-71</strain>
    </source>
</reference>
<dbReference type="InterPro" id="IPR029483">
    <property type="entry name" value="GH97_C"/>
</dbReference>
<feature type="domain" description="Glycosyl-hydrolase 97 catalytic" evidence="6">
    <location>
        <begin position="285"/>
        <end position="423"/>
    </location>
</feature>
<dbReference type="SUPFAM" id="SSF51445">
    <property type="entry name" value="(Trans)glycosidases"/>
    <property type="match status" value="1"/>
</dbReference>
<dbReference type="Pfam" id="PF14508">
    <property type="entry name" value="GH97_N"/>
    <property type="match status" value="1"/>
</dbReference>
<evidence type="ECO:0000256" key="1">
    <source>
        <dbReference type="ARBA" id="ARBA00001913"/>
    </source>
</evidence>
<gene>
    <name evidence="9" type="ORF">ESB13_09305</name>
</gene>
<dbReference type="InterPro" id="IPR019563">
    <property type="entry name" value="GH97_catalytic"/>
</dbReference>
<comment type="caution">
    <text evidence="9">The sequence shown here is derived from an EMBL/GenBank/DDBJ whole genome shotgun (WGS) entry which is preliminary data.</text>
</comment>
<dbReference type="Gene3D" id="3.20.20.70">
    <property type="entry name" value="Aldolase class I"/>
    <property type="match status" value="1"/>
</dbReference>
<evidence type="ECO:0000313" key="9">
    <source>
        <dbReference type="EMBL" id="RXK86962.1"/>
    </source>
</evidence>
<evidence type="ECO:0000313" key="10">
    <source>
        <dbReference type="Proteomes" id="UP000290545"/>
    </source>
</evidence>
<proteinExistence type="predicted"/>
<evidence type="ECO:0000259" key="6">
    <source>
        <dbReference type="Pfam" id="PF10566"/>
    </source>
</evidence>
<dbReference type="Gene3D" id="2.60.40.1180">
    <property type="entry name" value="Golgi alpha-mannosidase II"/>
    <property type="match status" value="1"/>
</dbReference>
<protein>
    <recommendedName>
        <fullName evidence="11">Glycoside hydrolase family 97 protein</fullName>
    </recommendedName>
</protein>
<dbReference type="InterPro" id="IPR017853">
    <property type="entry name" value="GH"/>
</dbReference>
<dbReference type="Pfam" id="PF10566">
    <property type="entry name" value="Glyco_hydro_97"/>
    <property type="match status" value="1"/>
</dbReference>
<dbReference type="Proteomes" id="UP000290545">
    <property type="component" value="Unassembled WGS sequence"/>
</dbReference>
<dbReference type="PANTHER" id="PTHR35803">
    <property type="entry name" value="GLUCAN 1,4-ALPHA-GLUCOSIDASE SUSB-RELATED"/>
    <property type="match status" value="1"/>
</dbReference>
<feature type="domain" description="Glycosyl-hydrolase 97 N-terminal" evidence="7">
    <location>
        <begin position="24"/>
        <end position="257"/>
    </location>
</feature>
<evidence type="ECO:0000256" key="4">
    <source>
        <dbReference type="ARBA" id="ARBA00022837"/>
    </source>
</evidence>
<evidence type="ECO:0000259" key="8">
    <source>
        <dbReference type="Pfam" id="PF14509"/>
    </source>
</evidence>
<evidence type="ECO:0000256" key="2">
    <source>
        <dbReference type="ARBA" id="ARBA00011245"/>
    </source>
</evidence>
<dbReference type="InterPro" id="IPR052720">
    <property type="entry name" value="Glycosyl_hydrolase_97"/>
</dbReference>
<keyword evidence="4" id="KW-0106">Calcium</keyword>
<dbReference type="InterPro" id="IPR013785">
    <property type="entry name" value="Aldolase_TIM"/>
</dbReference>